<dbReference type="GO" id="GO:0032259">
    <property type="term" value="P:methylation"/>
    <property type="evidence" value="ECO:0007669"/>
    <property type="project" value="UniProtKB-KW"/>
</dbReference>
<protein>
    <submittedName>
        <fullName evidence="2">FkbM family methyltransferase</fullName>
    </submittedName>
</protein>
<dbReference type="InterPro" id="IPR006342">
    <property type="entry name" value="FkbM_mtfrase"/>
</dbReference>
<accession>A0A838WLQ1</accession>
<dbReference type="PANTHER" id="PTHR36973:SF4">
    <property type="entry name" value="NODULATION PROTEIN"/>
    <property type="match status" value="1"/>
</dbReference>
<dbReference type="NCBIfam" id="TIGR01444">
    <property type="entry name" value="fkbM_fam"/>
    <property type="match status" value="1"/>
</dbReference>
<evidence type="ECO:0000259" key="1">
    <source>
        <dbReference type="Pfam" id="PF05050"/>
    </source>
</evidence>
<dbReference type="EMBL" id="VDFG01000486">
    <property type="protein sequence ID" value="MBA4465547.1"/>
    <property type="molecule type" value="Genomic_DNA"/>
</dbReference>
<reference evidence="2 3" key="1">
    <citation type="journal article" date="2020" name="J. Appl. Phycol.">
        <title>Morphological changes and genome evolution in Raphidiopsis raciborskii CS-506 after 23 years in culture.</title>
        <authorList>
            <person name="Willis A."/>
            <person name="Bent S.J."/>
            <person name="Jameson I.D."/>
        </authorList>
    </citation>
    <scope>NUCLEOTIDE SEQUENCE [LARGE SCALE GENOMIC DNA]</scope>
    <source>
        <strain evidence="2 3">CS-506_A</strain>
    </source>
</reference>
<keyword evidence="2" id="KW-0808">Transferase</keyword>
<dbReference type="InterPro" id="IPR053188">
    <property type="entry name" value="FkbM_Methyltransferase"/>
</dbReference>
<gene>
    <name evidence="2" type="ORF">FHK98_07650</name>
</gene>
<feature type="domain" description="Methyltransferase FkbM" evidence="1">
    <location>
        <begin position="38"/>
        <end position="194"/>
    </location>
</feature>
<organism evidence="2 3">
    <name type="scientific">Cylindrospermopsis raciborskii CS-506_A</name>
    <dbReference type="NCBI Taxonomy" id="2585140"/>
    <lineage>
        <taxon>Bacteria</taxon>
        <taxon>Bacillati</taxon>
        <taxon>Cyanobacteriota</taxon>
        <taxon>Cyanophyceae</taxon>
        <taxon>Nostocales</taxon>
        <taxon>Aphanizomenonaceae</taxon>
        <taxon>Cylindrospermopsis</taxon>
    </lineage>
</organism>
<comment type="caution">
    <text evidence="2">The sequence shown here is derived from an EMBL/GenBank/DDBJ whole genome shotgun (WGS) entry which is preliminary data.</text>
</comment>
<dbReference type="AlphaFoldDB" id="A0A838WLQ1"/>
<dbReference type="Pfam" id="PF05050">
    <property type="entry name" value="Methyltransf_21"/>
    <property type="match status" value="1"/>
</dbReference>
<name>A0A838WLQ1_9CYAN</name>
<evidence type="ECO:0000313" key="3">
    <source>
        <dbReference type="Proteomes" id="UP000538075"/>
    </source>
</evidence>
<proteinExistence type="predicted"/>
<dbReference type="InterPro" id="IPR029063">
    <property type="entry name" value="SAM-dependent_MTases_sf"/>
</dbReference>
<dbReference type="PANTHER" id="PTHR36973">
    <property type="entry name" value="SLL1456 PROTEIN-RELATED"/>
    <property type="match status" value="1"/>
</dbReference>
<dbReference type="GO" id="GO:0008171">
    <property type="term" value="F:O-methyltransferase activity"/>
    <property type="evidence" value="ECO:0007669"/>
    <property type="project" value="TreeGrafter"/>
</dbReference>
<sequence length="236" mass="26825">MIRSAIRQYLARKFKVPEIPVALNNLALLGFSPNIIFDVGAYQGDFAKCCCKIFPNAQVVCFEALEHKVQQLEKTFINNTKIRVLPTLLGAEIKEGVPLHNVETASSILLEHIPQNFPVTFHPMTTVDEIVANNFDGRSPDLLKIDVQGYELEVLKGAENTLQKIQVILVEINLLDIHQNVPLFAEVVGWLNQRDWVAYDICGLTRRPLDQALWQADLIFVHRDSLLRKDKRWGKS</sequence>
<keyword evidence="2" id="KW-0489">Methyltransferase</keyword>
<dbReference type="Gene3D" id="3.40.50.150">
    <property type="entry name" value="Vaccinia Virus protein VP39"/>
    <property type="match status" value="1"/>
</dbReference>
<dbReference type="Proteomes" id="UP000538075">
    <property type="component" value="Unassembled WGS sequence"/>
</dbReference>
<dbReference type="SUPFAM" id="SSF53335">
    <property type="entry name" value="S-adenosyl-L-methionine-dependent methyltransferases"/>
    <property type="match status" value="1"/>
</dbReference>
<evidence type="ECO:0000313" key="2">
    <source>
        <dbReference type="EMBL" id="MBA4465547.1"/>
    </source>
</evidence>